<feature type="active site" evidence="16">
    <location>
        <position position="174"/>
    </location>
</feature>
<dbReference type="InterPro" id="IPR011601">
    <property type="entry name" value="MurB_C"/>
</dbReference>
<keyword evidence="21" id="KW-1185">Reference proteome</keyword>
<dbReference type="RefSeq" id="WP_007505639.1">
    <property type="nucleotide sequence ID" value="NZ_AFCE01000154.1"/>
</dbReference>
<dbReference type="EMBL" id="AFCE01000154">
    <property type="protein sequence ID" value="EGL82175.1"/>
    <property type="molecule type" value="Genomic_DNA"/>
</dbReference>
<proteinExistence type="inferred from homology"/>
<dbReference type="Proteomes" id="UP000010716">
    <property type="component" value="Unassembled WGS sequence"/>
</dbReference>
<dbReference type="InterPro" id="IPR006094">
    <property type="entry name" value="Oxid_FAD_bind_N"/>
</dbReference>
<keyword evidence="12 16" id="KW-0560">Oxidoreductase</keyword>
<evidence type="ECO:0000256" key="16">
    <source>
        <dbReference type="HAMAP-Rule" id="MF_00037"/>
    </source>
</evidence>
<dbReference type="GO" id="GO:0008762">
    <property type="term" value="F:UDP-N-acetylmuramate dehydrogenase activity"/>
    <property type="evidence" value="ECO:0007669"/>
    <property type="project" value="UniProtKB-UniRule"/>
</dbReference>
<dbReference type="PANTHER" id="PTHR21071">
    <property type="entry name" value="UDP-N-ACETYLENOLPYRUVOYLGLUCOSAMINE REDUCTASE"/>
    <property type="match status" value="1"/>
</dbReference>
<dbReference type="Pfam" id="PF01565">
    <property type="entry name" value="FAD_binding_4"/>
    <property type="match status" value="1"/>
</dbReference>
<dbReference type="Gene3D" id="3.30.43.10">
    <property type="entry name" value="Uridine Diphospho-n-acetylenolpyruvylglucosamine Reductase, domain 2"/>
    <property type="match status" value="1"/>
</dbReference>
<evidence type="ECO:0000313" key="19">
    <source>
        <dbReference type="EMBL" id="QZT33111.1"/>
    </source>
</evidence>
<keyword evidence="13 16" id="KW-0131">Cell cycle</keyword>
<evidence type="ECO:0000256" key="6">
    <source>
        <dbReference type="ARBA" id="ARBA00022618"/>
    </source>
</evidence>
<evidence type="ECO:0000313" key="20">
    <source>
        <dbReference type="Proteomes" id="UP000010716"/>
    </source>
</evidence>
<dbReference type="InterPro" id="IPR003170">
    <property type="entry name" value="MurB"/>
</dbReference>
<evidence type="ECO:0000256" key="1">
    <source>
        <dbReference type="ARBA" id="ARBA00001974"/>
    </source>
</evidence>
<comment type="subcellular location">
    <subcellularLocation>
        <location evidence="3 16">Cytoplasm</location>
    </subcellularLocation>
</comment>
<keyword evidence="9 16" id="KW-0521">NADP</keyword>
<dbReference type="InterPro" id="IPR016166">
    <property type="entry name" value="FAD-bd_PCMH"/>
</dbReference>
<evidence type="ECO:0000313" key="18">
    <source>
        <dbReference type="EMBL" id="EGL82175.1"/>
    </source>
</evidence>
<evidence type="ECO:0000256" key="5">
    <source>
        <dbReference type="ARBA" id="ARBA00022490"/>
    </source>
</evidence>
<dbReference type="eggNOG" id="COG0812">
    <property type="taxonomic scope" value="Bacteria"/>
</dbReference>
<protein>
    <recommendedName>
        <fullName evidence="16">UDP-N-acetylenolpyruvoylglucosamine reductase</fullName>
        <ecNumber evidence="16">1.3.1.98</ecNumber>
    </recommendedName>
    <alternativeName>
        <fullName evidence="16">UDP-N-acetylmuramate dehydrogenase</fullName>
    </alternativeName>
</protein>
<dbReference type="GO" id="GO:0009252">
    <property type="term" value="P:peptidoglycan biosynthetic process"/>
    <property type="evidence" value="ECO:0007669"/>
    <property type="project" value="UniProtKB-UniRule"/>
</dbReference>
<sequence length="302" mass="32815">MNDIVERLKEANVGKVWLNEPLKNHTTWKIGGPADILIQPKNKTGLITAVNILKAQGMPYRVIGRGSNLLVRDGGIRGAVIKVGEGLDYLRIEGEKVTAGAGFSFIKLATIIAKQGLSGLEFAGGIPGTVGGAVYMNAGAHGSDVSRVLHSAQILFDDGELATLSNEELKFSYRTSILQNERKGICLEATFKLKKGDREQILKTMAQNKDYRKQTQPLQQPCCGSVFRNPKPYSAGRLIEEAGLKGFRIGDAQISTKHANFIVNLGNATAKDVLALIKHIQHTIAEKYGVEMHPEVEVVGEE</sequence>
<dbReference type="InterPro" id="IPR036635">
    <property type="entry name" value="MurB_C_sf"/>
</dbReference>
<dbReference type="Pfam" id="PF02873">
    <property type="entry name" value="MurB_C"/>
    <property type="match status" value="1"/>
</dbReference>
<comment type="catalytic activity">
    <reaction evidence="15 16">
        <text>UDP-N-acetyl-alpha-D-muramate + NADP(+) = UDP-N-acetyl-3-O-(1-carboxyvinyl)-alpha-D-glucosamine + NADPH + H(+)</text>
        <dbReference type="Rhea" id="RHEA:12248"/>
        <dbReference type="ChEBI" id="CHEBI:15378"/>
        <dbReference type="ChEBI" id="CHEBI:57783"/>
        <dbReference type="ChEBI" id="CHEBI:58349"/>
        <dbReference type="ChEBI" id="CHEBI:68483"/>
        <dbReference type="ChEBI" id="CHEBI:70757"/>
        <dbReference type="EC" id="1.3.1.98"/>
    </reaction>
</comment>
<dbReference type="InterPro" id="IPR016169">
    <property type="entry name" value="FAD-bd_PCMH_sub2"/>
</dbReference>
<reference evidence="19" key="3">
    <citation type="submission" date="2021-08" db="EMBL/GenBank/DDBJ databases">
        <authorList>
            <person name="de Jong S."/>
            <person name="van den Broek M."/>
            <person name="Merkel A."/>
            <person name="de la Torre Cortes P."/>
            <person name="Kalamorz F."/>
            <person name="Cook G."/>
            <person name="van Loosdrecht M."/>
            <person name="McMillan D."/>
        </authorList>
    </citation>
    <scope>NUCLEOTIDE SEQUENCE</scope>
    <source>
        <strain evidence="19">TA2.A1</strain>
    </source>
</reference>
<evidence type="ECO:0000256" key="11">
    <source>
        <dbReference type="ARBA" id="ARBA00022984"/>
    </source>
</evidence>
<feature type="active site" description="Proton donor" evidence="16">
    <location>
        <position position="225"/>
    </location>
</feature>
<evidence type="ECO:0000313" key="21">
    <source>
        <dbReference type="Proteomes" id="UP000825179"/>
    </source>
</evidence>
<dbReference type="KEGG" id="cthu:HUR95_12450"/>
<dbReference type="InterPro" id="IPR036318">
    <property type="entry name" value="FAD-bd_PCMH-like_sf"/>
</dbReference>
<keyword evidence="5 16" id="KW-0963">Cytoplasm</keyword>
<dbReference type="UniPathway" id="UPA00219"/>
<dbReference type="Gene3D" id="3.90.78.10">
    <property type="entry name" value="UDP-N-acetylenolpyruvoylglucosamine reductase, C-terminal domain"/>
    <property type="match status" value="1"/>
</dbReference>
<reference evidence="19 21" key="2">
    <citation type="journal article" date="2020" name="Extremophiles">
        <title>Genomic analysis of Caldalkalibacillus thermarum TA2.A1 reveals aerobic alkaliphilic metabolism and evolutionary hallmarks linking alkaliphilic bacteria and plant life.</title>
        <authorList>
            <person name="de Jong S.I."/>
            <person name="van den Broek M.A."/>
            <person name="Merkel A.Y."/>
            <person name="de la Torre Cortes P."/>
            <person name="Kalamorz F."/>
            <person name="Cook G.M."/>
            <person name="van Loosdrecht M.C.M."/>
            <person name="McMillan D.G.G."/>
        </authorList>
    </citation>
    <scope>NUCLEOTIDE SEQUENCE [LARGE SCALE GENOMIC DNA]</scope>
    <source>
        <strain evidence="19 21">TA2.A1</strain>
    </source>
</reference>
<dbReference type="GO" id="GO:0071555">
    <property type="term" value="P:cell wall organization"/>
    <property type="evidence" value="ECO:0007669"/>
    <property type="project" value="UniProtKB-KW"/>
</dbReference>
<feature type="domain" description="FAD-binding PCMH-type" evidence="17">
    <location>
        <begin position="29"/>
        <end position="196"/>
    </location>
</feature>
<dbReference type="GO" id="GO:0005829">
    <property type="term" value="C:cytosol"/>
    <property type="evidence" value="ECO:0007669"/>
    <property type="project" value="TreeGrafter"/>
</dbReference>
<comment type="function">
    <text evidence="2 16">Cell wall formation.</text>
</comment>
<evidence type="ECO:0000256" key="8">
    <source>
        <dbReference type="ARBA" id="ARBA00022827"/>
    </source>
</evidence>
<dbReference type="PROSITE" id="PS51387">
    <property type="entry name" value="FAD_PCMH"/>
    <property type="match status" value="1"/>
</dbReference>
<comment type="cofactor">
    <cofactor evidence="1 16">
        <name>FAD</name>
        <dbReference type="ChEBI" id="CHEBI:57692"/>
    </cofactor>
</comment>
<evidence type="ECO:0000256" key="12">
    <source>
        <dbReference type="ARBA" id="ARBA00023002"/>
    </source>
</evidence>
<dbReference type="Gene3D" id="3.30.465.10">
    <property type="match status" value="1"/>
</dbReference>
<keyword evidence="11 16" id="KW-0573">Peptidoglycan synthesis</keyword>
<dbReference type="InterPro" id="IPR016167">
    <property type="entry name" value="FAD-bd_PCMH_sub1"/>
</dbReference>
<dbReference type="SUPFAM" id="SSF56194">
    <property type="entry name" value="Uridine diphospho-N-Acetylenolpyruvylglucosamine reductase, MurB, C-terminal domain"/>
    <property type="match status" value="1"/>
</dbReference>
<evidence type="ECO:0000256" key="4">
    <source>
        <dbReference type="ARBA" id="ARBA00004752"/>
    </source>
</evidence>
<evidence type="ECO:0000256" key="13">
    <source>
        <dbReference type="ARBA" id="ARBA00023306"/>
    </source>
</evidence>
<keyword evidence="7 16" id="KW-0285">Flavoprotein</keyword>
<evidence type="ECO:0000259" key="17">
    <source>
        <dbReference type="PROSITE" id="PS51387"/>
    </source>
</evidence>
<evidence type="ECO:0000256" key="3">
    <source>
        <dbReference type="ARBA" id="ARBA00004496"/>
    </source>
</evidence>
<comment type="similarity">
    <text evidence="16">Belongs to the MurB family.</text>
</comment>
<dbReference type="PANTHER" id="PTHR21071:SF5">
    <property type="entry name" value="UDP-N-ACETYLENOLPYRUVOYLGLUCOSAMINE REDUCTASE"/>
    <property type="match status" value="1"/>
</dbReference>
<dbReference type="GO" id="GO:0051301">
    <property type="term" value="P:cell division"/>
    <property type="evidence" value="ECO:0007669"/>
    <property type="project" value="UniProtKB-KW"/>
</dbReference>
<dbReference type="GO" id="GO:0071949">
    <property type="term" value="F:FAD binding"/>
    <property type="evidence" value="ECO:0007669"/>
    <property type="project" value="InterPro"/>
</dbReference>
<name>F5L901_CALTT</name>
<dbReference type="SUPFAM" id="SSF56176">
    <property type="entry name" value="FAD-binding/transporter-associated domain-like"/>
    <property type="match status" value="1"/>
</dbReference>
<evidence type="ECO:0000256" key="15">
    <source>
        <dbReference type="ARBA" id="ARBA00048914"/>
    </source>
</evidence>
<accession>F5L901</accession>
<evidence type="ECO:0000256" key="2">
    <source>
        <dbReference type="ARBA" id="ARBA00003921"/>
    </source>
</evidence>
<gene>
    <name evidence="16 19" type="primary">murB</name>
    <name evidence="18" type="ORF">CathTA2_2306</name>
    <name evidence="19" type="ORF">HUR95_12450</name>
</gene>
<dbReference type="OrthoDB" id="9804753at2"/>
<keyword evidence="10 16" id="KW-0133">Cell shape</keyword>
<evidence type="ECO:0000256" key="7">
    <source>
        <dbReference type="ARBA" id="ARBA00022630"/>
    </source>
</evidence>
<dbReference type="NCBIfam" id="NF010480">
    <property type="entry name" value="PRK13905.1"/>
    <property type="match status" value="1"/>
</dbReference>
<dbReference type="EMBL" id="CP082237">
    <property type="protein sequence ID" value="QZT33111.1"/>
    <property type="molecule type" value="Genomic_DNA"/>
</dbReference>
<dbReference type="GO" id="GO:0008360">
    <property type="term" value="P:regulation of cell shape"/>
    <property type="evidence" value="ECO:0007669"/>
    <property type="project" value="UniProtKB-KW"/>
</dbReference>
<evidence type="ECO:0000256" key="14">
    <source>
        <dbReference type="ARBA" id="ARBA00023316"/>
    </source>
</evidence>
<evidence type="ECO:0000256" key="9">
    <source>
        <dbReference type="ARBA" id="ARBA00022857"/>
    </source>
</evidence>
<feature type="active site" evidence="16">
    <location>
        <position position="295"/>
    </location>
</feature>
<keyword evidence="8 16" id="KW-0274">FAD</keyword>
<dbReference type="HAMAP" id="MF_00037">
    <property type="entry name" value="MurB"/>
    <property type="match status" value="1"/>
</dbReference>
<dbReference type="AlphaFoldDB" id="F5L901"/>
<dbReference type="EC" id="1.3.1.98" evidence="16"/>
<keyword evidence="14 16" id="KW-0961">Cell wall biogenesis/degradation</keyword>
<evidence type="ECO:0000256" key="10">
    <source>
        <dbReference type="ARBA" id="ARBA00022960"/>
    </source>
</evidence>
<keyword evidence="6 16" id="KW-0132">Cell division</keyword>
<comment type="pathway">
    <text evidence="4 16">Cell wall biogenesis; peptidoglycan biosynthesis.</text>
</comment>
<organism evidence="18 20">
    <name type="scientific">Caldalkalibacillus thermarum (strain TA2.A1)</name>
    <dbReference type="NCBI Taxonomy" id="986075"/>
    <lineage>
        <taxon>Bacteria</taxon>
        <taxon>Bacillati</taxon>
        <taxon>Bacillota</taxon>
        <taxon>Bacilli</taxon>
        <taxon>Bacillales</taxon>
        <taxon>Bacillaceae</taxon>
        <taxon>Caldalkalibacillus</taxon>
    </lineage>
</organism>
<dbReference type="NCBIfam" id="TIGR00179">
    <property type="entry name" value="murB"/>
    <property type="match status" value="1"/>
</dbReference>
<dbReference type="Proteomes" id="UP000825179">
    <property type="component" value="Chromosome"/>
</dbReference>
<reference evidence="18 20" key="1">
    <citation type="journal article" date="2011" name="J. Bacteriol.">
        <title>Draft genome sequence of the thermoalkaliphilic Caldalkalibacillus thermarum strain TA2.A1.</title>
        <authorList>
            <person name="Kalamorz F."/>
            <person name="Keis S."/>
            <person name="McMillan D.G."/>
            <person name="Olsson K."/>
            <person name="Stanton J.A."/>
            <person name="Stockwell P."/>
            <person name="Black M.A."/>
            <person name="Klingeman D.M."/>
            <person name="Land M.L."/>
            <person name="Han C.S."/>
            <person name="Martin S.L."/>
            <person name="Becher S.A."/>
            <person name="Peddie C.J."/>
            <person name="Morgan H.W."/>
            <person name="Matthies D."/>
            <person name="Preiss L."/>
            <person name="Meier T."/>
            <person name="Brown S.D."/>
            <person name="Cook G.M."/>
        </authorList>
    </citation>
    <scope>NUCLEOTIDE SEQUENCE [LARGE SCALE GENOMIC DNA]</scope>
    <source>
        <strain evidence="18 20">TA2.A1</strain>
    </source>
</reference>